<keyword evidence="2" id="KW-0677">Repeat</keyword>
<reference evidence="4" key="1">
    <citation type="submission" date="2021-03" db="EMBL/GenBank/DDBJ databases">
        <authorList>
            <person name="Bekaert M."/>
        </authorList>
    </citation>
    <scope>NUCLEOTIDE SEQUENCE</scope>
</reference>
<protein>
    <submittedName>
        <fullName evidence="4">LRRC4</fullName>
    </submittedName>
</protein>
<dbReference type="SUPFAM" id="SSF52058">
    <property type="entry name" value="L domain-like"/>
    <property type="match status" value="1"/>
</dbReference>
<sequence length="273" mass="31291">MDYTILLLVTFCIISKLACADLCELSALFANCSKRGLSEVPQNLPDYITNLKLSDNNITKIEPKAFKRYGKLVVLDLAHNKISILDSDAFMGLCELKVLSLTGNRLDHTKYPNNVFRPLKNIQELYLNRNMRRTPPSKQEQTCKYSDKAFSWMVNLNILSIDLCGSSDFGIGFLKLIHLQNLTFDYCLAYNLTKKTFSNFRNSNVTVLNLSRCELYEMSESIDAGILDPFSNVTSLDLSNSYFSLKHALKLLLPFRNKKMDMINFHHDRMAKR</sequence>
<gene>
    <name evidence="4" type="ORF">MEDL_39705</name>
</gene>
<evidence type="ECO:0000313" key="5">
    <source>
        <dbReference type="Proteomes" id="UP000683360"/>
    </source>
</evidence>
<dbReference type="AlphaFoldDB" id="A0A8S3T000"/>
<dbReference type="PANTHER" id="PTHR45712:SF22">
    <property type="entry name" value="INSULIN-LIKE GROWTH FACTOR-BINDING PROTEIN COMPLEX ACID LABILE SUBUNIT"/>
    <property type="match status" value="1"/>
</dbReference>
<feature type="signal peptide" evidence="3">
    <location>
        <begin position="1"/>
        <end position="20"/>
    </location>
</feature>
<dbReference type="Proteomes" id="UP000683360">
    <property type="component" value="Unassembled WGS sequence"/>
</dbReference>
<dbReference type="InterPro" id="IPR001611">
    <property type="entry name" value="Leu-rich_rpt"/>
</dbReference>
<dbReference type="Gene3D" id="3.80.10.10">
    <property type="entry name" value="Ribonuclease Inhibitor"/>
    <property type="match status" value="1"/>
</dbReference>
<keyword evidence="5" id="KW-1185">Reference proteome</keyword>
<organism evidence="4 5">
    <name type="scientific">Mytilus edulis</name>
    <name type="common">Blue mussel</name>
    <dbReference type="NCBI Taxonomy" id="6550"/>
    <lineage>
        <taxon>Eukaryota</taxon>
        <taxon>Metazoa</taxon>
        <taxon>Spiralia</taxon>
        <taxon>Lophotrochozoa</taxon>
        <taxon>Mollusca</taxon>
        <taxon>Bivalvia</taxon>
        <taxon>Autobranchia</taxon>
        <taxon>Pteriomorphia</taxon>
        <taxon>Mytilida</taxon>
        <taxon>Mytiloidea</taxon>
        <taxon>Mytilidae</taxon>
        <taxon>Mytilinae</taxon>
        <taxon>Mytilus</taxon>
    </lineage>
</organism>
<name>A0A8S3T000_MYTED</name>
<evidence type="ECO:0000256" key="1">
    <source>
        <dbReference type="ARBA" id="ARBA00022614"/>
    </source>
</evidence>
<keyword evidence="1" id="KW-0433">Leucine-rich repeat</keyword>
<dbReference type="InterPro" id="IPR050333">
    <property type="entry name" value="SLRP"/>
</dbReference>
<dbReference type="OrthoDB" id="6157324at2759"/>
<dbReference type="InterPro" id="IPR003591">
    <property type="entry name" value="Leu-rich_rpt_typical-subtyp"/>
</dbReference>
<keyword evidence="3" id="KW-0732">Signal</keyword>
<evidence type="ECO:0000313" key="4">
    <source>
        <dbReference type="EMBL" id="CAG2226628.1"/>
    </source>
</evidence>
<dbReference type="PROSITE" id="PS51450">
    <property type="entry name" value="LRR"/>
    <property type="match status" value="1"/>
</dbReference>
<evidence type="ECO:0000256" key="2">
    <source>
        <dbReference type="ARBA" id="ARBA00022737"/>
    </source>
</evidence>
<dbReference type="SMART" id="SM00369">
    <property type="entry name" value="LRR_TYP"/>
    <property type="match status" value="3"/>
</dbReference>
<dbReference type="Pfam" id="PF13855">
    <property type="entry name" value="LRR_8"/>
    <property type="match status" value="1"/>
</dbReference>
<dbReference type="EMBL" id="CAJPWZ010001921">
    <property type="protein sequence ID" value="CAG2226628.1"/>
    <property type="molecule type" value="Genomic_DNA"/>
</dbReference>
<proteinExistence type="predicted"/>
<dbReference type="PANTHER" id="PTHR45712">
    <property type="entry name" value="AGAP008170-PA"/>
    <property type="match status" value="1"/>
</dbReference>
<feature type="chain" id="PRO_5035764957" evidence="3">
    <location>
        <begin position="21"/>
        <end position="273"/>
    </location>
</feature>
<evidence type="ECO:0000256" key="3">
    <source>
        <dbReference type="SAM" id="SignalP"/>
    </source>
</evidence>
<comment type="caution">
    <text evidence="4">The sequence shown here is derived from an EMBL/GenBank/DDBJ whole genome shotgun (WGS) entry which is preliminary data.</text>
</comment>
<dbReference type="InterPro" id="IPR032675">
    <property type="entry name" value="LRR_dom_sf"/>
</dbReference>
<accession>A0A8S3T000</accession>